<comment type="catalytic activity">
    <reaction evidence="1">
        <text>all-trans-beta-carotene + O2 = 2 all-trans-retinal</text>
        <dbReference type="Rhea" id="RHEA:32887"/>
        <dbReference type="ChEBI" id="CHEBI:15379"/>
        <dbReference type="ChEBI" id="CHEBI:17579"/>
        <dbReference type="ChEBI" id="CHEBI:17898"/>
        <dbReference type="EC" id="1.13.11.63"/>
    </reaction>
</comment>
<comment type="subcellular location">
    <subcellularLocation>
        <location evidence="1">Cell membrane</location>
        <topology evidence="1">Multi-pass membrane protein</topology>
    </subcellularLocation>
</comment>
<comment type="cofactor">
    <cofactor evidence="1">
        <name>Fe(2+)</name>
        <dbReference type="ChEBI" id="CHEBI:29033"/>
    </cofactor>
</comment>
<keyword evidence="1" id="KW-1003">Cell membrane</keyword>
<comment type="caution">
    <text evidence="1">Lacks conserved residue(s) required for the propagation of feature annotation.</text>
</comment>
<feature type="transmembrane region" description="Helical" evidence="1">
    <location>
        <begin position="211"/>
        <end position="234"/>
    </location>
</feature>
<feature type="transmembrane region" description="Helical" evidence="1">
    <location>
        <begin position="96"/>
        <end position="116"/>
    </location>
</feature>
<keyword evidence="1" id="KW-0472">Membrane</keyword>
<reference evidence="2 3" key="1">
    <citation type="journal article" date="2015" name="Genome Announc.">
        <title>Draft Genome Sequence of the Thermophile Thermus filiformis ATCC 43280, Producer of Carotenoid-(Di)glucoside-Branched Fatty Acid (Di)esters and Source of Hyperthermostable Enzymes of Biotechnological Interest.</title>
        <authorList>
            <person name="Mandelli F."/>
            <person name="Oliveira Ramires B."/>
            <person name="Couger M.B."/>
            <person name="Paixao D.A."/>
            <person name="Camilo C.M."/>
            <person name="Polikarpov I."/>
            <person name="Prade R."/>
            <person name="Riano-Pachon D.M."/>
            <person name="Squina F.M."/>
        </authorList>
    </citation>
    <scope>NUCLEOTIDE SEQUENCE [LARGE SCALE GENOMIC DNA]</scope>
    <source>
        <strain evidence="2 3">ATCC 43280</strain>
    </source>
</reference>
<keyword evidence="1" id="KW-0479">Metal-binding</keyword>
<dbReference type="GO" id="GO:0010436">
    <property type="term" value="F:carotenoid dioxygenase activity"/>
    <property type="evidence" value="ECO:0007669"/>
    <property type="project" value="UniProtKB-UniRule"/>
</dbReference>
<protein>
    <recommendedName>
        <fullName evidence="1">Probable beta-carotene 15,15'-dioxygenase</fullName>
        <ecNumber evidence="1">1.13.11.63</ecNumber>
    </recommendedName>
</protein>
<sequence>MCFPPNTLSGARAMNTASAYRKLRELLDTSPESGLFLVVAGLAVAVSSTMKQQAAQPSAAMVLLLGALVASVGLPHGGLDAWLAQRSGLVRGAQQLLLFYIAYLLTAVAVAGFWLWQPGLALSGFLLYSAWHFAGDWPERAVPWRFLLGIALLALPAWMWPDAVASIFGALAGQEGRQLASLMNAAAPWLLLGMVGGLWRLRRHPLAIAELGVLIALALIVPPLVFFLVYYCTVHSLRSLRRILNGVSTAQRPRLLALAGLHAAIAALLVLTAGFFVMADGNNLQVWLAQLNASQGLSLVFIGLAALTVPHMLVEWLVARRGMVC</sequence>
<feature type="transmembrane region" description="Helical" evidence="1">
    <location>
        <begin position="62"/>
        <end position="84"/>
    </location>
</feature>
<accession>A0A0D6XCJ7</accession>
<keyword evidence="1" id="KW-0223">Dioxygenase</keyword>
<dbReference type="STRING" id="276.THFILI_04465"/>
<dbReference type="GO" id="GO:0003834">
    <property type="term" value="F:beta-carotene 15,15'-dioxygenase activity"/>
    <property type="evidence" value="ECO:0007669"/>
    <property type="project" value="UniProtKB-EC"/>
</dbReference>
<dbReference type="GO" id="GO:0005886">
    <property type="term" value="C:plasma membrane"/>
    <property type="evidence" value="ECO:0007669"/>
    <property type="project" value="UniProtKB-SubCell"/>
</dbReference>
<gene>
    <name evidence="2" type="ORF">THFILI_04465</name>
</gene>
<dbReference type="GO" id="GO:0016121">
    <property type="term" value="P:carotene catabolic process"/>
    <property type="evidence" value="ECO:0007669"/>
    <property type="project" value="UniProtKB-UniRule"/>
</dbReference>
<keyword evidence="1" id="KW-1133">Transmembrane helix</keyword>
<comment type="similarity">
    <text evidence="1">Belongs to the Brp/Blh beta-carotene diooxygenase family.</text>
</comment>
<comment type="function">
    <text evidence="1">Catalyzes the cleavage of beta-carotene at its central double bond (15,15') to yield two molecules of all-trans-retinal.</text>
</comment>
<feature type="transmembrane region" description="Helical" evidence="1">
    <location>
        <begin position="299"/>
        <end position="319"/>
    </location>
</feature>
<dbReference type="AlphaFoldDB" id="A0A0D6XCJ7"/>
<dbReference type="Proteomes" id="UP000030364">
    <property type="component" value="Unassembled WGS sequence"/>
</dbReference>
<organism evidence="2 3">
    <name type="scientific">Thermus filiformis</name>
    <dbReference type="NCBI Taxonomy" id="276"/>
    <lineage>
        <taxon>Bacteria</taxon>
        <taxon>Thermotogati</taxon>
        <taxon>Deinococcota</taxon>
        <taxon>Deinococci</taxon>
        <taxon>Thermales</taxon>
        <taxon>Thermaceae</taxon>
        <taxon>Thermus</taxon>
    </lineage>
</organism>
<dbReference type="EMBL" id="JPSL02000038">
    <property type="protein sequence ID" value="KIX84598.1"/>
    <property type="molecule type" value="Genomic_DNA"/>
</dbReference>
<dbReference type="HAMAP" id="MF_02093">
    <property type="entry name" value="Beta_carotene_diox"/>
    <property type="match status" value="1"/>
</dbReference>
<dbReference type="Pfam" id="PF15461">
    <property type="entry name" value="BCD"/>
    <property type="match status" value="1"/>
</dbReference>
<dbReference type="EC" id="1.13.11.63" evidence="1"/>
<keyword evidence="3" id="KW-1185">Reference proteome</keyword>
<evidence type="ECO:0000313" key="2">
    <source>
        <dbReference type="EMBL" id="KIX84598.1"/>
    </source>
</evidence>
<keyword evidence="1" id="KW-0812">Transmembrane</keyword>
<dbReference type="GO" id="GO:0005506">
    <property type="term" value="F:iron ion binding"/>
    <property type="evidence" value="ECO:0007669"/>
    <property type="project" value="UniProtKB-UniRule"/>
</dbReference>
<keyword evidence="1" id="KW-0408">Iron</keyword>
<feature type="transmembrane region" description="Helical" evidence="1">
    <location>
        <begin position="255"/>
        <end position="279"/>
    </location>
</feature>
<feature type="transmembrane region" description="Helical" evidence="1">
    <location>
        <begin position="146"/>
        <end position="172"/>
    </location>
</feature>
<keyword evidence="1" id="KW-0560">Oxidoreductase</keyword>
<dbReference type="NCBIfam" id="TIGR03753">
    <property type="entry name" value="blh_monoox"/>
    <property type="match status" value="1"/>
</dbReference>
<dbReference type="InterPro" id="IPR022270">
    <property type="entry name" value="Blh_diox"/>
</dbReference>
<proteinExistence type="inferred from homology"/>
<evidence type="ECO:0000313" key="3">
    <source>
        <dbReference type="Proteomes" id="UP000030364"/>
    </source>
</evidence>
<feature type="transmembrane region" description="Helical" evidence="1">
    <location>
        <begin position="179"/>
        <end position="199"/>
    </location>
</feature>
<evidence type="ECO:0000256" key="1">
    <source>
        <dbReference type="HAMAP-Rule" id="MF_02093"/>
    </source>
</evidence>
<name>A0A0D6XCJ7_THEFI</name>
<comment type="caution">
    <text evidence="2">The sequence shown here is derived from an EMBL/GenBank/DDBJ whole genome shotgun (WGS) entry which is preliminary data.</text>
</comment>